<keyword evidence="20" id="KW-1185">Reference proteome</keyword>
<feature type="domain" description="TonB-dependent receptor plug" evidence="16">
    <location>
        <begin position="57"/>
        <end position="165"/>
    </location>
</feature>
<comment type="similarity">
    <text evidence="11 13">Belongs to the TonB-dependent receptor family.</text>
</comment>
<reference evidence="18 19" key="1">
    <citation type="submission" date="2017-12" db="EMBL/GenBank/DDBJ databases">
        <title>The genome sequence of Caulobacter flavus CGMCC1 15093.</title>
        <authorList>
            <person name="Gao J."/>
            <person name="Mao X."/>
            <person name="Sun J."/>
        </authorList>
    </citation>
    <scope>NUCLEOTIDE SEQUENCE [LARGE SCALE GENOMIC DNA]</scope>
    <source>
        <strain evidence="18 19">CGMCC1 15093</strain>
    </source>
</reference>
<feature type="chain" id="PRO_5044578094" evidence="14">
    <location>
        <begin position="28"/>
        <end position="868"/>
    </location>
</feature>
<dbReference type="RefSeq" id="WP_101711636.1">
    <property type="nucleotide sequence ID" value="NZ_CP026100.1"/>
</dbReference>
<dbReference type="EMBL" id="PJRQ01000008">
    <property type="protein sequence ID" value="PLR19078.1"/>
    <property type="molecule type" value="Genomic_DNA"/>
</dbReference>
<keyword evidence="7" id="KW-0406">Ion transport</keyword>
<dbReference type="GO" id="GO:0009279">
    <property type="term" value="C:cell outer membrane"/>
    <property type="evidence" value="ECO:0007669"/>
    <property type="project" value="UniProtKB-SubCell"/>
</dbReference>
<dbReference type="PANTHER" id="PTHR32552">
    <property type="entry name" value="FERRICHROME IRON RECEPTOR-RELATED"/>
    <property type="match status" value="1"/>
</dbReference>
<feature type="signal peptide" evidence="14">
    <location>
        <begin position="1"/>
        <end position="27"/>
    </location>
</feature>
<evidence type="ECO:0000256" key="4">
    <source>
        <dbReference type="ARBA" id="ARBA00022496"/>
    </source>
</evidence>
<evidence type="ECO:0000313" key="17">
    <source>
        <dbReference type="EMBL" id="AYV45241.1"/>
    </source>
</evidence>
<evidence type="ECO:0000256" key="7">
    <source>
        <dbReference type="ARBA" id="ARBA00023065"/>
    </source>
</evidence>
<keyword evidence="5 11" id="KW-0812">Transmembrane</keyword>
<evidence type="ECO:0000259" key="16">
    <source>
        <dbReference type="Pfam" id="PF07715"/>
    </source>
</evidence>
<name>A0A2N5CZ40_9CAUL</name>
<gene>
    <name evidence="17" type="ORF">C1707_02710</name>
    <name evidence="18" type="ORF">CFHF_03460</name>
</gene>
<evidence type="ECO:0000256" key="6">
    <source>
        <dbReference type="ARBA" id="ARBA00023004"/>
    </source>
</evidence>
<dbReference type="Proteomes" id="UP000281192">
    <property type="component" value="Chromosome"/>
</dbReference>
<dbReference type="InterPro" id="IPR036942">
    <property type="entry name" value="Beta-barrel_TonB_sf"/>
</dbReference>
<dbReference type="Gene3D" id="2.40.170.20">
    <property type="entry name" value="TonB-dependent receptor, beta-barrel domain"/>
    <property type="match status" value="3"/>
</dbReference>
<evidence type="ECO:0000256" key="10">
    <source>
        <dbReference type="ARBA" id="ARBA00023237"/>
    </source>
</evidence>
<dbReference type="Proteomes" id="UP000234483">
    <property type="component" value="Unassembled WGS sequence"/>
</dbReference>
<feature type="short sequence motif" description="TonB box" evidence="12">
    <location>
        <begin position="45"/>
        <end position="51"/>
    </location>
</feature>
<keyword evidence="14" id="KW-0732">Signal</keyword>
<feature type="domain" description="TonB-dependent receptor-like beta-barrel" evidence="15">
    <location>
        <begin position="298"/>
        <end position="814"/>
    </location>
</feature>
<dbReference type="OrthoDB" id="9760333at2"/>
<reference evidence="17 20" key="2">
    <citation type="submission" date="2018-01" db="EMBL/GenBank/DDBJ databases">
        <title>Complete genome sequence of Caulobacter flavus RHGG3.</title>
        <authorList>
            <person name="Yang E."/>
        </authorList>
    </citation>
    <scope>NUCLEOTIDE SEQUENCE [LARGE SCALE GENOMIC DNA]</scope>
    <source>
        <strain evidence="17 20">RHGG3</strain>
    </source>
</reference>
<proteinExistence type="inferred from homology"/>
<protein>
    <submittedName>
        <fullName evidence="18">TonB-dependent receptor</fullName>
    </submittedName>
</protein>
<evidence type="ECO:0000256" key="9">
    <source>
        <dbReference type="ARBA" id="ARBA00023136"/>
    </source>
</evidence>
<comment type="subcellular location">
    <subcellularLocation>
        <location evidence="1 11">Cell outer membrane</location>
        <topology evidence="1 11">Multi-pass membrane protein</topology>
    </subcellularLocation>
</comment>
<keyword evidence="6" id="KW-0408">Iron</keyword>
<keyword evidence="9 11" id="KW-0472">Membrane</keyword>
<evidence type="ECO:0000313" key="19">
    <source>
        <dbReference type="Proteomes" id="UP000234483"/>
    </source>
</evidence>
<evidence type="ECO:0000259" key="15">
    <source>
        <dbReference type="Pfam" id="PF00593"/>
    </source>
</evidence>
<dbReference type="PROSITE" id="PS00430">
    <property type="entry name" value="TONB_DEPENDENT_REC_1"/>
    <property type="match status" value="1"/>
</dbReference>
<evidence type="ECO:0000256" key="12">
    <source>
        <dbReference type="PROSITE-ProRule" id="PRU10143"/>
    </source>
</evidence>
<keyword evidence="8 12" id="KW-0798">TonB box</keyword>
<dbReference type="InterPro" id="IPR012910">
    <property type="entry name" value="Plug_dom"/>
</dbReference>
<accession>A0A2N5CZ40</accession>
<dbReference type="AlphaFoldDB" id="A0A2N5CZ40"/>
<evidence type="ECO:0000256" key="3">
    <source>
        <dbReference type="ARBA" id="ARBA00022452"/>
    </source>
</evidence>
<sequence>MRFTQVLRGTASAVVLAGVAAVGVAHAQDSAAAAAQEPETLTVDSIIVTAQKREQNLQDTPVVVTAVGAKLLQDTGVRDIKDLTILTPGLTVTSTTSEASTTARIRGVGTVGDNPGLESSVGVVIDGVYRPRNGVSFGDLGEMDRIEVLKGPQGTLFGKNTSAGVINIMTKEPEFGFGANAEVTAGNYGAKGASASVTGPLFGSDKWAGRLYAAARQRDGFNDVVTGEGPSTEKEDADQNFYTVRGQLLFVPDDNSTFKIIADYTKRDENCCGAVQIRTGPTAAIVNALSTGPGISTPAKPFDRVAYSNRGAPQEIEDKGVSLQADIDLPIGTLTSISAIRNWRIDSGQDSDFTAADITYRAKDGTNYAEFTTFSQELRLAGSTERLNWLVGAFLADERLDNEANFRFGADYEAYMSTIILSGVAGALAPAGVTVNQANSALFASQATGLPFGSSFTAGTGLHDTYKQRSKTIALFTNNTLKVTDAFDITVGLRYTAEEKDLSTYQTGASNACGVLLTPAGQSRTAAALVGRGVPAALFATPTGASIISTVAGNMCLPWANPLFNGRGTEQSLSEREWTGTVKASYRLNPSVFAYGSYARGYKGSGFNLDRTQSSNGLPSGGVGVVPINDTSFPAEFVDSYELGLKNTLFDRTVLFNVTGFYQKFSDFQLNTFLGTSFAVRSVEEVTSKGVDVDFIWFPPVRGLTVQSGLTYAKTEYGDQPVANDPTNALALLPGGQVSFAPEWSASASISYEHAVGGSLKAKYNIGGKYSSEYNTGSDLFPFKMQDAFTLVNARVGIGDADDKWAVELWAQNLFDEDYYQVVFNGPLQGSSGLSATNKVYNPAADTLTYDAFLGAPRTYGVTLRAKF</sequence>
<keyword evidence="10 11" id="KW-0998">Cell outer membrane</keyword>
<dbReference type="GO" id="GO:0006826">
    <property type="term" value="P:iron ion transport"/>
    <property type="evidence" value="ECO:0007669"/>
    <property type="project" value="UniProtKB-KW"/>
</dbReference>
<evidence type="ECO:0000256" key="11">
    <source>
        <dbReference type="PROSITE-ProRule" id="PRU01360"/>
    </source>
</evidence>
<evidence type="ECO:0000256" key="5">
    <source>
        <dbReference type="ARBA" id="ARBA00022692"/>
    </source>
</evidence>
<dbReference type="EMBL" id="CP026100">
    <property type="protein sequence ID" value="AYV45241.1"/>
    <property type="molecule type" value="Genomic_DNA"/>
</dbReference>
<dbReference type="Pfam" id="PF07715">
    <property type="entry name" value="Plug"/>
    <property type="match status" value="1"/>
</dbReference>
<evidence type="ECO:0000256" key="2">
    <source>
        <dbReference type="ARBA" id="ARBA00022448"/>
    </source>
</evidence>
<keyword evidence="4" id="KW-0410">Iron transport</keyword>
<evidence type="ECO:0000256" key="14">
    <source>
        <dbReference type="SAM" id="SignalP"/>
    </source>
</evidence>
<dbReference type="InterPro" id="IPR010916">
    <property type="entry name" value="TonB_box_CS"/>
</dbReference>
<keyword evidence="2 11" id="KW-0813">Transport</keyword>
<dbReference type="InterPro" id="IPR000531">
    <property type="entry name" value="Beta-barrel_TonB"/>
</dbReference>
<keyword evidence="3 11" id="KW-1134">Transmembrane beta strand</keyword>
<dbReference type="InterPro" id="IPR039426">
    <property type="entry name" value="TonB-dep_rcpt-like"/>
</dbReference>
<dbReference type="Pfam" id="PF00593">
    <property type="entry name" value="TonB_dep_Rec_b-barrel"/>
    <property type="match status" value="1"/>
</dbReference>
<evidence type="ECO:0000313" key="20">
    <source>
        <dbReference type="Proteomes" id="UP000281192"/>
    </source>
</evidence>
<dbReference type="KEGG" id="cfh:C1707_02710"/>
<evidence type="ECO:0000256" key="13">
    <source>
        <dbReference type="RuleBase" id="RU003357"/>
    </source>
</evidence>
<evidence type="ECO:0000256" key="8">
    <source>
        <dbReference type="ARBA" id="ARBA00023077"/>
    </source>
</evidence>
<evidence type="ECO:0000313" key="18">
    <source>
        <dbReference type="EMBL" id="PLR19078.1"/>
    </source>
</evidence>
<dbReference type="PROSITE" id="PS52016">
    <property type="entry name" value="TONB_DEPENDENT_REC_3"/>
    <property type="match status" value="1"/>
</dbReference>
<dbReference type="PANTHER" id="PTHR32552:SF81">
    <property type="entry name" value="TONB-DEPENDENT OUTER MEMBRANE RECEPTOR"/>
    <property type="match status" value="1"/>
</dbReference>
<evidence type="ECO:0000256" key="1">
    <source>
        <dbReference type="ARBA" id="ARBA00004571"/>
    </source>
</evidence>
<dbReference type="SUPFAM" id="SSF56935">
    <property type="entry name" value="Porins"/>
    <property type="match status" value="1"/>
</dbReference>
<organism evidence="18 19">
    <name type="scientific">Caulobacter flavus</name>
    <dbReference type="NCBI Taxonomy" id="1679497"/>
    <lineage>
        <taxon>Bacteria</taxon>
        <taxon>Pseudomonadati</taxon>
        <taxon>Pseudomonadota</taxon>
        <taxon>Alphaproteobacteria</taxon>
        <taxon>Caulobacterales</taxon>
        <taxon>Caulobacteraceae</taxon>
        <taxon>Caulobacter</taxon>
    </lineage>
</organism>
<keyword evidence="18" id="KW-0675">Receptor</keyword>